<evidence type="ECO:0000256" key="4">
    <source>
        <dbReference type="ARBA" id="ARBA00023004"/>
    </source>
</evidence>
<keyword evidence="3" id="KW-0560">Oxidoreductase</keyword>
<dbReference type="InterPro" id="IPR006058">
    <property type="entry name" value="2Fe2S_fd_BS"/>
</dbReference>
<dbReference type="AlphaFoldDB" id="A0A381Y5W6"/>
<sequence>MTIADALYPIKINVNRQMHEIQIPARRTLVDLLRYDLDMTGTKETCSVGVCGACTVLIDGEIAASCITLAVQVDGAEITTIEGVANGETLHPIQQSFIDHGGFQCGICTSGQIVAAKSLLDNNPSPTEEQVKEWMMGNLCRCTGYYQIMESIMKAAK</sequence>
<dbReference type="GO" id="GO:0016491">
    <property type="term" value="F:oxidoreductase activity"/>
    <property type="evidence" value="ECO:0007669"/>
    <property type="project" value="UniProtKB-KW"/>
</dbReference>
<evidence type="ECO:0000256" key="3">
    <source>
        <dbReference type="ARBA" id="ARBA00023002"/>
    </source>
</evidence>
<evidence type="ECO:0000313" key="7">
    <source>
        <dbReference type="EMBL" id="SVA72270.1"/>
    </source>
</evidence>
<evidence type="ECO:0000259" key="6">
    <source>
        <dbReference type="PROSITE" id="PS51085"/>
    </source>
</evidence>
<dbReference type="PROSITE" id="PS00197">
    <property type="entry name" value="2FE2S_FER_1"/>
    <property type="match status" value="1"/>
</dbReference>
<dbReference type="PANTHER" id="PTHR44379:SF5">
    <property type="entry name" value="OXIDOREDUCTASE WITH IRON-SULFUR SUBUNIT"/>
    <property type="match status" value="1"/>
</dbReference>
<dbReference type="InterPro" id="IPR036884">
    <property type="entry name" value="2Fe-2S-bd_dom_sf"/>
</dbReference>
<proteinExistence type="predicted"/>
<dbReference type="InterPro" id="IPR036010">
    <property type="entry name" value="2Fe-2S_ferredoxin-like_sf"/>
</dbReference>
<name>A0A381Y5W6_9ZZZZ</name>
<dbReference type="FunFam" id="1.10.150.120:FF:000003">
    <property type="entry name" value="Carbon monoxide dehydrogenase, small subunit"/>
    <property type="match status" value="1"/>
</dbReference>
<dbReference type="FunFam" id="3.10.20.30:FF:000020">
    <property type="entry name" value="Xanthine dehydrogenase iron-sulfur subunit"/>
    <property type="match status" value="1"/>
</dbReference>
<dbReference type="PANTHER" id="PTHR44379">
    <property type="entry name" value="OXIDOREDUCTASE WITH IRON-SULFUR SUBUNIT"/>
    <property type="match status" value="1"/>
</dbReference>
<dbReference type="PROSITE" id="PS51085">
    <property type="entry name" value="2FE2S_FER_2"/>
    <property type="match status" value="1"/>
</dbReference>
<dbReference type="InterPro" id="IPR001041">
    <property type="entry name" value="2Fe-2S_ferredoxin-type"/>
</dbReference>
<dbReference type="Pfam" id="PF00111">
    <property type="entry name" value="Fer2"/>
    <property type="match status" value="1"/>
</dbReference>
<dbReference type="InterPro" id="IPR012675">
    <property type="entry name" value="Beta-grasp_dom_sf"/>
</dbReference>
<dbReference type="InterPro" id="IPR051452">
    <property type="entry name" value="Diverse_Oxidoreductases"/>
</dbReference>
<evidence type="ECO:0000256" key="2">
    <source>
        <dbReference type="ARBA" id="ARBA00022723"/>
    </source>
</evidence>
<protein>
    <recommendedName>
        <fullName evidence="6">2Fe-2S ferredoxin-type domain-containing protein</fullName>
    </recommendedName>
</protein>
<dbReference type="SUPFAM" id="SSF54292">
    <property type="entry name" value="2Fe-2S ferredoxin-like"/>
    <property type="match status" value="1"/>
</dbReference>
<keyword evidence="1" id="KW-0001">2Fe-2S</keyword>
<feature type="domain" description="2Fe-2S ferredoxin-type" evidence="6">
    <location>
        <begin position="8"/>
        <end position="84"/>
    </location>
</feature>
<keyword evidence="2" id="KW-0479">Metal-binding</keyword>
<dbReference type="Gene3D" id="3.10.20.30">
    <property type="match status" value="1"/>
</dbReference>
<accession>A0A381Y5W6</accession>
<reference evidence="7" key="1">
    <citation type="submission" date="2018-05" db="EMBL/GenBank/DDBJ databases">
        <authorList>
            <person name="Lanie J.A."/>
            <person name="Ng W.-L."/>
            <person name="Kazmierczak K.M."/>
            <person name="Andrzejewski T.M."/>
            <person name="Davidsen T.M."/>
            <person name="Wayne K.J."/>
            <person name="Tettelin H."/>
            <person name="Glass J.I."/>
            <person name="Rusch D."/>
            <person name="Podicherti R."/>
            <person name="Tsui H.-C.T."/>
            <person name="Winkler M.E."/>
        </authorList>
    </citation>
    <scope>NUCLEOTIDE SEQUENCE</scope>
</reference>
<dbReference type="EMBL" id="UINC01017434">
    <property type="protein sequence ID" value="SVA72270.1"/>
    <property type="molecule type" value="Genomic_DNA"/>
</dbReference>
<dbReference type="GO" id="GO:0051537">
    <property type="term" value="F:2 iron, 2 sulfur cluster binding"/>
    <property type="evidence" value="ECO:0007669"/>
    <property type="project" value="UniProtKB-KW"/>
</dbReference>
<evidence type="ECO:0000256" key="5">
    <source>
        <dbReference type="ARBA" id="ARBA00023014"/>
    </source>
</evidence>
<gene>
    <name evidence="7" type="ORF">METZ01_LOCUS125124</name>
</gene>
<keyword evidence="5" id="KW-0411">Iron-sulfur</keyword>
<organism evidence="7">
    <name type="scientific">marine metagenome</name>
    <dbReference type="NCBI Taxonomy" id="408172"/>
    <lineage>
        <taxon>unclassified sequences</taxon>
        <taxon>metagenomes</taxon>
        <taxon>ecological metagenomes</taxon>
    </lineage>
</organism>
<dbReference type="GO" id="GO:0046872">
    <property type="term" value="F:metal ion binding"/>
    <property type="evidence" value="ECO:0007669"/>
    <property type="project" value="UniProtKB-KW"/>
</dbReference>
<dbReference type="SUPFAM" id="SSF47741">
    <property type="entry name" value="CO dehydrogenase ISP C-domain like"/>
    <property type="match status" value="1"/>
</dbReference>
<dbReference type="InterPro" id="IPR002888">
    <property type="entry name" value="2Fe-2S-bd"/>
</dbReference>
<keyword evidence="4" id="KW-0408">Iron</keyword>
<evidence type="ECO:0000256" key="1">
    <source>
        <dbReference type="ARBA" id="ARBA00022714"/>
    </source>
</evidence>
<dbReference type="Gene3D" id="1.10.150.120">
    <property type="entry name" value="[2Fe-2S]-binding domain"/>
    <property type="match status" value="1"/>
</dbReference>
<dbReference type="Pfam" id="PF01799">
    <property type="entry name" value="Fer2_2"/>
    <property type="match status" value="1"/>
</dbReference>